<evidence type="ECO:0000259" key="2">
    <source>
        <dbReference type="PROSITE" id="PS51841"/>
    </source>
</evidence>
<organism evidence="3 4">
    <name type="scientific">Candidatus Harrisonbacteria bacterium CG10_big_fil_rev_8_21_14_0_10_38_8</name>
    <dbReference type="NCBI Taxonomy" id="1974582"/>
    <lineage>
        <taxon>Bacteria</taxon>
        <taxon>Candidatus Harrisoniibacteriota</taxon>
    </lineage>
</organism>
<dbReference type="Proteomes" id="UP000229112">
    <property type="component" value="Unassembled WGS sequence"/>
</dbReference>
<dbReference type="PROSITE" id="PS51841">
    <property type="entry name" value="LTD"/>
    <property type="match status" value="1"/>
</dbReference>
<dbReference type="InterPro" id="IPR001322">
    <property type="entry name" value="Lamin_tail_dom"/>
</dbReference>
<proteinExistence type="predicted"/>
<sequence>MKISKVLPNPIGVDKGNEYIVLVNRGESVDNLSSYLLKDKTGKTHSLPKITVLENQEVFVYPSFSINNSAEEIYLIKNGVVVDYLGYQASVKEGEYVLHDSKISEELRLELFDELAIPLKETLQLSPTSVFLNGVITALVVTSIFFIYEKNKK</sequence>
<evidence type="ECO:0000256" key="1">
    <source>
        <dbReference type="SAM" id="Phobius"/>
    </source>
</evidence>
<evidence type="ECO:0000313" key="4">
    <source>
        <dbReference type="Proteomes" id="UP000229112"/>
    </source>
</evidence>
<protein>
    <recommendedName>
        <fullName evidence="2">LTD domain-containing protein</fullName>
    </recommendedName>
</protein>
<keyword evidence="1" id="KW-0812">Transmembrane</keyword>
<accession>A0A2M6WKN2</accession>
<keyword evidence="1" id="KW-1133">Transmembrane helix</keyword>
<comment type="caution">
    <text evidence="3">The sequence shown here is derived from an EMBL/GenBank/DDBJ whole genome shotgun (WGS) entry which is preliminary data.</text>
</comment>
<feature type="transmembrane region" description="Helical" evidence="1">
    <location>
        <begin position="130"/>
        <end position="148"/>
    </location>
</feature>
<evidence type="ECO:0000313" key="3">
    <source>
        <dbReference type="EMBL" id="PIT93316.1"/>
    </source>
</evidence>
<keyword evidence="1" id="KW-0472">Membrane</keyword>
<gene>
    <name evidence="3" type="ORF">COU06_00615</name>
</gene>
<dbReference type="Pfam" id="PF00932">
    <property type="entry name" value="LTD"/>
    <property type="match status" value="1"/>
</dbReference>
<feature type="domain" description="LTD" evidence="2">
    <location>
        <begin position="1"/>
        <end position="89"/>
    </location>
</feature>
<dbReference type="AlphaFoldDB" id="A0A2M6WKN2"/>
<dbReference type="EMBL" id="PFAY01000004">
    <property type="protein sequence ID" value="PIT93316.1"/>
    <property type="molecule type" value="Genomic_DNA"/>
</dbReference>
<reference evidence="4" key="1">
    <citation type="submission" date="2017-09" db="EMBL/GenBank/DDBJ databases">
        <title>Depth-based differentiation of microbial function through sediment-hosted aquifers and enrichment of novel symbionts in the deep terrestrial subsurface.</title>
        <authorList>
            <person name="Probst A.J."/>
            <person name="Ladd B."/>
            <person name="Jarett J.K."/>
            <person name="Geller-Mcgrath D.E."/>
            <person name="Sieber C.M.K."/>
            <person name="Emerson J.B."/>
            <person name="Anantharaman K."/>
            <person name="Thomas B.C."/>
            <person name="Malmstrom R."/>
            <person name="Stieglmeier M."/>
            <person name="Klingl A."/>
            <person name="Woyke T."/>
            <person name="Ryan C.M."/>
            <person name="Banfield J.F."/>
        </authorList>
    </citation>
    <scope>NUCLEOTIDE SEQUENCE [LARGE SCALE GENOMIC DNA]</scope>
</reference>
<name>A0A2M6WKN2_9BACT</name>